<feature type="domain" description="TPM" evidence="2">
    <location>
        <begin position="37"/>
        <end position="160"/>
    </location>
</feature>
<name>A0A3B1DN62_9ZZZZ</name>
<dbReference type="EMBL" id="UOGH01000283">
    <property type="protein sequence ID" value="VAX33125.1"/>
    <property type="molecule type" value="Genomic_DNA"/>
</dbReference>
<keyword evidence="1" id="KW-1133">Transmembrane helix</keyword>
<dbReference type="Gene3D" id="3.10.310.50">
    <property type="match status" value="1"/>
</dbReference>
<evidence type="ECO:0000259" key="2">
    <source>
        <dbReference type="Pfam" id="PF04536"/>
    </source>
</evidence>
<keyword evidence="1" id="KW-0812">Transmembrane</keyword>
<proteinExistence type="predicted"/>
<dbReference type="Pfam" id="PF04536">
    <property type="entry name" value="TPM_phosphatase"/>
    <property type="match status" value="1"/>
</dbReference>
<sequence length="251" mass="26800">MTSIRRSIVLSLITLLCLTSISWASTPKPPATPRNYVVDLAGIIRDDVERKMDSYLRELEQKTTAQMIVLTVKSLDGESIDGFSLRIAEKWKIGQKGKDNGVLFTVASRDRKYRFEIGYGLEGILPDSLVGSIGRQYIVPYFRKGDYSTGIYAAVVAVAQEIAGSKGVTITGMPTVRVSGKRARKEMGLPGIILTAVFLIFAVILFIKNPRLFLLLLLFSGGGRRGGWSGGGGFGGGGGGGFGGGGASGGW</sequence>
<evidence type="ECO:0000256" key="1">
    <source>
        <dbReference type="SAM" id="Phobius"/>
    </source>
</evidence>
<keyword evidence="1" id="KW-0472">Membrane</keyword>
<accession>A0A3B1DN62</accession>
<protein>
    <submittedName>
        <fullName evidence="3">Beta-propeller domains of methanol dehydrogenase type</fullName>
    </submittedName>
</protein>
<organism evidence="3">
    <name type="scientific">hydrothermal vent metagenome</name>
    <dbReference type="NCBI Taxonomy" id="652676"/>
    <lineage>
        <taxon>unclassified sequences</taxon>
        <taxon>metagenomes</taxon>
        <taxon>ecological metagenomes</taxon>
    </lineage>
</organism>
<dbReference type="PANTHER" id="PTHR30373">
    <property type="entry name" value="UPF0603 PROTEIN YGCG"/>
    <property type="match status" value="1"/>
</dbReference>
<gene>
    <name evidence="3" type="ORF">MNBD_NITROSPIRAE02-1081</name>
</gene>
<dbReference type="PANTHER" id="PTHR30373:SF2">
    <property type="entry name" value="UPF0603 PROTEIN YGCG"/>
    <property type="match status" value="1"/>
</dbReference>
<dbReference type="InterPro" id="IPR007621">
    <property type="entry name" value="TPM_dom"/>
</dbReference>
<dbReference type="AlphaFoldDB" id="A0A3B1DN62"/>
<evidence type="ECO:0000313" key="3">
    <source>
        <dbReference type="EMBL" id="VAX33125.1"/>
    </source>
</evidence>
<feature type="transmembrane region" description="Helical" evidence="1">
    <location>
        <begin position="187"/>
        <end position="207"/>
    </location>
</feature>
<reference evidence="3" key="1">
    <citation type="submission" date="2018-06" db="EMBL/GenBank/DDBJ databases">
        <authorList>
            <person name="Zhirakovskaya E."/>
        </authorList>
    </citation>
    <scope>NUCLEOTIDE SEQUENCE</scope>
</reference>